<dbReference type="EMBL" id="LBXN01000058">
    <property type="protein sequence ID" value="KKR31891.1"/>
    <property type="molecule type" value="Genomic_DNA"/>
</dbReference>
<proteinExistence type="predicted"/>
<dbReference type="AlphaFoldDB" id="A0A0G0Q3C6"/>
<comment type="caution">
    <text evidence="1">The sequence shown here is derived from an EMBL/GenBank/DDBJ whole genome shotgun (WGS) entry which is preliminary data.</text>
</comment>
<gene>
    <name evidence="1" type="ORF">UT63_C0058G0017</name>
</gene>
<organism evidence="1 2">
    <name type="scientific">Candidatus Gottesmanbacteria bacterium GW2011_GWC2_39_8</name>
    <dbReference type="NCBI Taxonomy" id="1618450"/>
    <lineage>
        <taxon>Bacteria</taxon>
        <taxon>Candidatus Gottesmaniibacteriota</taxon>
    </lineage>
</organism>
<dbReference type="Proteomes" id="UP000034539">
    <property type="component" value="Unassembled WGS sequence"/>
</dbReference>
<evidence type="ECO:0000313" key="2">
    <source>
        <dbReference type="Proteomes" id="UP000034539"/>
    </source>
</evidence>
<protein>
    <submittedName>
        <fullName evidence="1">Uncharacterized protein</fullName>
    </submittedName>
</protein>
<sequence>MGEGFVKFEFGRTWVETEIGGEDDLPRTALYVYDAYEFARKRGDEKKLLKLKRRPHKIKKD</sequence>
<evidence type="ECO:0000313" key="1">
    <source>
        <dbReference type="EMBL" id="KKR31891.1"/>
    </source>
</evidence>
<accession>A0A0G0Q3C6</accession>
<name>A0A0G0Q3C6_9BACT</name>
<reference evidence="1 2" key="1">
    <citation type="journal article" date="2015" name="Nature">
        <title>rRNA introns, odd ribosomes, and small enigmatic genomes across a large radiation of phyla.</title>
        <authorList>
            <person name="Brown C.T."/>
            <person name="Hug L.A."/>
            <person name="Thomas B.C."/>
            <person name="Sharon I."/>
            <person name="Castelle C.J."/>
            <person name="Singh A."/>
            <person name="Wilkins M.J."/>
            <person name="Williams K.H."/>
            <person name="Banfield J.F."/>
        </authorList>
    </citation>
    <scope>NUCLEOTIDE SEQUENCE [LARGE SCALE GENOMIC DNA]</scope>
</reference>